<feature type="domain" description="Protein YTP1-like C-terminal" evidence="3">
    <location>
        <begin position="168"/>
        <end position="406"/>
    </location>
</feature>
<dbReference type="HOGENOM" id="CLU_034579_1_0_1"/>
<feature type="transmembrane region" description="Helical" evidence="1">
    <location>
        <begin position="285"/>
        <end position="303"/>
    </location>
</feature>
<reference evidence="4" key="2">
    <citation type="submission" date="2014-02" db="EMBL/GenBank/DDBJ databases">
        <title>Complete DNA sequence of /Kuraishia capsulata/ illustrates novel genomic features among budding yeasts (/Saccharomycotina/).</title>
        <authorList>
            <person name="Morales L."/>
            <person name="Noel B."/>
            <person name="Porcel B."/>
            <person name="Marcet-Houben M."/>
            <person name="Hullo M-F."/>
            <person name="Sacerdot C."/>
            <person name="Tekaia F."/>
            <person name="Leh-Louis V."/>
            <person name="Despons L."/>
            <person name="Khanna V."/>
            <person name="Aury J-M."/>
            <person name="Barbe V."/>
            <person name="Couloux A."/>
            <person name="Labadie K."/>
            <person name="Pelletier E."/>
            <person name="Souciet J-L."/>
            <person name="Boekhout T."/>
            <person name="Gabaldon T."/>
            <person name="Wincker P."/>
            <person name="Dujon B."/>
        </authorList>
    </citation>
    <scope>NUCLEOTIDE SEQUENCE</scope>
    <source>
        <strain evidence="4">CBS 1993</strain>
    </source>
</reference>
<dbReference type="EMBL" id="HG793126">
    <property type="protein sequence ID" value="CDK25970.1"/>
    <property type="molecule type" value="Genomic_DNA"/>
</dbReference>
<accession>W6MUX3</accession>
<feature type="transmembrane region" description="Helical" evidence="1">
    <location>
        <begin position="315"/>
        <end position="335"/>
    </location>
</feature>
<keyword evidence="2" id="KW-0732">Signal</keyword>
<name>W6MUX3_9ASCO</name>
<evidence type="ECO:0000313" key="5">
    <source>
        <dbReference type="Proteomes" id="UP000019384"/>
    </source>
</evidence>
<feature type="transmembrane region" description="Helical" evidence="1">
    <location>
        <begin position="384"/>
        <end position="407"/>
    </location>
</feature>
<evidence type="ECO:0000259" key="3">
    <source>
        <dbReference type="Pfam" id="PF10355"/>
    </source>
</evidence>
<dbReference type="PANTHER" id="PTHR31685:SF2">
    <property type="entry name" value="PROTEIN YTP1"/>
    <property type="match status" value="1"/>
</dbReference>
<feature type="transmembrane region" description="Helical" evidence="1">
    <location>
        <begin position="156"/>
        <end position="180"/>
    </location>
</feature>
<feature type="chain" id="PRO_5004878861" description="Protein YTP1-like C-terminal domain-containing protein" evidence="2">
    <location>
        <begin position="26"/>
        <end position="444"/>
    </location>
</feature>
<feature type="transmembrane region" description="Helical" evidence="1">
    <location>
        <begin position="192"/>
        <end position="217"/>
    </location>
</feature>
<protein>
    <recommendedName>
        <fullName evidence="3">Protein YTP1-like C-terminal domain-containing protein</fullName>
    </recommendedName>
</protein>
<feature type="signal peptide" evidence="2">
    <location>
        <begin position="1"/>
        <end position="25"/>
    </location>
</feature>
<keyword evidence="1" id="KW-1133">Transmembrane helix</keyword>
<keyword evidence="1" id="KW-0472">Membrane</keyword>
<feature type="transmembrane region" description="Helical" evidence="1">
    <location>
        <begin position="112"/>
        <end position="136"/>
    </location>
</feature>
<feature type="transmembrane region" description="Helical" evidence="1">
    <location>
        <begin position="78"/>
        <end position="97"/>
    </location>
</feature>
<reference evidence="4" key="1">
    <citation type="submission" date="2013-12" db="EMBL/GenBank/DDBJ databases">
        <authorList>
            <person name="Genoscope - CEA"/>
        </authorList>
    </citation>
    <scope>NUCLEOTIDE SEQUENCE</scope>
    <source>
        <strain evidence="4">CBS 1993</strain>
    </source>
</reference>
<feature type="transmembrane region" description="Helical" evidence="1">
    <location>
        <begin position="347"/>
        <end position="364"/>
    </location>
</feature>
<evidence type="ECO:0000256" key="2">
    <source>
        <dbReference type="SAM" id="SignalP"/>
    </source>
</evidence>
<evidence type="ECO:0000256" key="1">
    <source>
        <dbReference type="SAM" id="Phobius"/>
    </source>
</evidence>
<dbReference type="Pfam" id="PF10355">
    <property type="entry name" value="Ytp1"/>
    <property type="match status" value="1"/>
</dbReference>
<sequence length="444" mass="49434">MTGFNPVKRFTFVALVLTLTANSLAQELIPRDDDTPAAETETHAGSKTFHWLATMAMLLILPSIACAFSWANRFASSVFLQVIAAVYAVFEALFLSFPDMNGVENRTSKGTAWFLAFFYCFTILVGGLASGSSAFISEDTSSRWVALAGQKTLTRAYKACSLLVTMTGWVKTSLAPVAMFGFCREAHTGQCIAHGIMGSAFVMYGLVYIIVLVIPWLRNGDGQKKSQEYYDSIVMCAWGIVNTFTEHRWGREGWSHGDYQHTSMGIIWWAGGLLGIWFTRNGARSFIPSLLLIFTGYAMSQHAQHLEISTKVHAMFGYALILGGFSRIAEISFLLRDDRADKYKIISFQYLPSFALIESGILFMGANEEQLDLVVSLGADHSSYILVLTSATFVIYLWFLLLIELYLKLEGYSSNLGKRDYEAVTDFELDSMSDDLRRETPSDA</sequence>
<feature type="transmembrane region" description="Helical" evidence="1">
    <location>
        <begin position="49"/>
        <end position="71"/>
    </location>
</feature>
<organism evidence="4 5">
    <name type="scientific">Kuraishia capsulata CBS 1993</name>
    <dbReference type="NCBI Taxonomy" id="1382522"/>
    <lineage>
        <taxon>Eukaryota</taxon>
        <taxon>Fungi</taxon>
        <taxon>Dikarya</taxon>
        <taxon>Ascomycota</taxon>
        <taxon>Saccharomycotina</taxon>
        <taxon>Pichiomycetes</taxon>
        <taxon>Pichiales</taxon>
        <taxon>Pichiaceae</taxon>
        <taxon>Kuraishia</taxon>
    </lineage>
</organism>
<keyword evidence="1" id="KW-0812">Transmembrane</keyword>
<dbReference type="GeneID" id="34519368"/>
<dbReference type="OrthoDB" id="4137487at2759"/>
<gene>
    <name evidence="4" type="ORF">KUCA_T00001941001</name>
</gene>
<keyword evidence="5" id="KW-1185">Reference proteome</keyword>
<dbReference type="Proteomes" id="UP000019384">
    <property type="component" value="Unassembled WGS sequence"/>
</dbReference>
<dbReference type="AlphaFoldDB" id="W6MUX3"/>
<dbReference type="PANTHER" id="PTHR31685">
    <property type="entry name" value="INTEGRAL MEMBRANE PROTEIN (AFU_ORTHOLOGUE AFUA_6G12730)-RELATED"/>
    <property type="match status" value="1"/>
</dbReference>
<proteinExistence type="predicted"/>
<dbReference type="STRING" id="1382522.W6MUX3"/>
<dbReference type="RefSeq" id="XP_022457980.1">
    <property type="nucleotide sequence ID" value="XM_022604172.1"/>
</dbReference>
<dbReference type="InterPro" id="IPR018827">
    <property type="entry name" value="YTP1_C"/>
</dbReference>
<evidence type="ECO:0000313" key="4">
    <source>
        <dbReference type="EMBL" id="CDK25970.1"/>
    </source>
</evidence>